<reference evidence="2" key="1">
    <citation type="submission" date="2014-09" db="EMBL/GenBank/DDBJ databases">
        <title>Genome sequence of the luminous mushroom Mycena chlorophos for searching fungal bioluminescence genes.</title>
        <authorList>
            <person name="Tanaka Y."/>
            <person name="Kasuga D."/>
            <person name="Oba Y."/>
            <person name="Hase S."/>
            <person name="Sato K."/>
            <person name="Oba Y."/>
            <person name="Sakakibara Y."/>
        </authorList>
    </citation>
    <scope>NUCLEOTIDE SEQUENCE</scope>
</reference>
<sequence length="143" mass="16102">MASTASASPACSTRSRAASSAVNTEEQAIEEYEEALLEYEVERENRVYLIDLISHYLNYDRAQQLPPLPPDLSFEAASGEDVLARLGEMGLHEKTKELKDGAQALVDLDQEIWQEINELKAAAERAEDYDSEEEKTVVGRRRR</sequence>
<accession>A0ABQ0L9U0</accession>
<name>A0ABQ0L9U0_MYCCL</name>
<dbReference type="Proteomes" id="UP000815677">
    <property type="component" value="Unassembled WGS sequence"/>
</dbReference>
<evidence type="ECO:0000313" key="2">
    <source>
        <dbReference type="EMBL" id="GAT47914.1"/>
    </source>
</evidence>
<organism evidence="2 3">
    <name type="scientific">Mycena chlorophos</name>
    <name type="common">Agaric fungus</name>
    <name type="synonym">Agaricus chlorophos</name>
    <dbReference type="NCBI Taxonomy" id="658473"/>
    <lineage>
        <taxon>Eukaryota</taxon>
        <taxon>Fungi</taxon>
        <taxon>Dikarya</taxon>
        <taxon>Basidiomycota</taxon>
        <taxon>Agaricomycotina</taxon>
        <taxon>Agaricomycetes</taxon>
        <taxon>Agaricomycetidae</taxon>
        <taxon>Agaricales</taxon>
        <taxon>Marasmiineae</taxon>
        <taxon>Mycenaceae</taxon>
        <taxon>Mycena</taxon>
    </lineage>
</organism>
<gene>
    <name evidence="2" type="ORF">MCHLO_05355</name>
</gene>
<feature type="region of interest" description="Disordered" evidence="1">
    <location>
        <begin position="122"/>
        <end position="143"/>
    </location>
</feature>
<evidence type="ECO:0000313" key="3">
    <source>
        <dbReference type="Proteomes" id="UP000815677"/>
    </source>
</evidence>
<evidence type="ECO:0000256" key="1">
    <source>
        <dbReference type="SAM" id="MobiDB-lite"/>
    </source>
</evidence>
<proteinExistence type="predicted"/>
<dbReference type="EMBL" id="DF844078">
    <property type="protein sequence ID" value="GAT47914.1"/>
    <property type="molecule type" value="Genomic_DNA"/>
</dbReference>
<feature type="region of interest" description="Disordered" evidence="1">
    <location>
        <begin position="1"/>
        <end position="24"/>
    </location>
</feature>
<keyword evidence="3" id="KW-1185">Reference proteome</keyword>
<feature type="compositionally biased region" description="Low complexity" evidence="1">
    <location>
        <begin position="1"/>
        <end position="21"/>
    </location>
</feature>
<protein>
    <submittedName>
        <fullName evidence="2">Uncharacterized protein</fullName>
    </submittedName>
</protein>